<evidence type="ECO:0000256" key="11">
    <source>
        <dbReference type="ARBA" id="ARBA00023315"/>
    </source>
</evidence>
<dbReference type="InterPro" id="IPR050065">
    <property type="entry name" value="GlmU-like"/>
</dbReference>
<comment type="similarity">
    <text evidence="3">In the C-terminal section; belongs to the transferase hexapeptide repeat family.</text>
</comment>
<proteinExistence type="inferred from homology"/>
<dbReference type="PANTHER" id="PTHR43584">
    <property type="entry name" value="NUCLEOTIDYL TRANSFERASE"/>
    <property type="match status" value="1"/>
</dbReference>
<accession>A0ABD6CJU6</accession>
<evidence type="ECO:0000256" key="7">
    <source>
        <dbReference type="ARBA" id="ARBA00013414"/>
    </source>
</evidence>
<dbReference type="GO" id="GO:0003977">
    <property type="term" value="F:UDP-N-acetylglucosamine diphosphorylase activity"/>
    <property type="evidence" value="ECO:0007669"/>
    <property type="project" value="UniProtKB-EC"/>
</dbReference>
<feature type="domain" description="Mannose-1-phosphate guanyltransferase C-terminal" evidence="15">
    <location>
        <begin position="264"/>
        <end position="360"/>
    </location>
</feature>
<dbReference type="GO" id="GO:0019134">
    <property type="term" value="F:glucosamine-1-phosphate N-acetyltransferase activity"/>
    <property type="evidence" value="ECO:0007669"/>
    <property type="project" value="UniProtKB-EC"/>
</dbReference>
<evidence type="ECO:0000259" key="14">
    <source>
        <dbReference type="Pfam" id="PF00483"/>
    </source>
</evidence>
<dbReference type="EC" id="2.7.7.23" evidence="6"/>
<dbReference type="SUPFAM" id="SSF53448">
    <property type="entry name" value="Nucleotide-diphospho-sugar transferases"/>
    <property type="match status" value="1"/>
</dbReference>
<evidence type="ECO:0000256" key="6">
    <source>
        <dbReference type="ARBA" id="ARBA00012457"/>
    </source>
</evidence>
<dbReference type="SUPFAM" id="SSF51161">
    <property type="entry name" value="Trimeric LpxA-like enzymes"/>
    <property type="match status" value="1"/>
</dbReference>
<evidence type="ECO:0000313" key="17">
    <source>
        <dbReference type="Proteomes" id="UP001597085"/>
    </source>
</evidence>
<dbReference type="Proteomes" id="UP001597085">
    <property type="component" value="Unassembled WGS sequence"/>
</dbReference>
<evidence type="ECO:0000256" key="12">
    <source>
        <dbReference type="ARBA" id="ARBA00048247"/>
    </source>
</evidence>
<dbReference type="PANTHER" id="PTHR43584:SF8">
    <property type="entry name" value="N-ACETYLMURAMATE ALPHA-1-PHOSPHATE URIDYLYLTRANSFERASE"/>
    <property type="match status" value="1"/>
</dbReference>
<evidence type="ECO:0000256" key="9">
    <source>
        <dbReference type="ARBA" id="ARBA00022695"/>
    </source>
</evidence>
<comment type="catalytic activity">
    <reaction evidence="12">
        <text>alpha-D-glucosamine 1-phosphate + acetyl-CoA = N-acetyl-alpha-D-glucosamine 1-phosphate + CoA + H(+)</text>
        <dbReference type="Rhea" id="RHEA:13725"/>
        <dbReference type="ChEBI" id="CHEBI:15378"/>
        <dbReference type="ChEBI" id="CHEBI:57287"/>
        <dbReference type="ChEBI" id="CHEBI:57288"/>
        <dbReference type="ChEBI" id="CHEBI:57776"/>
        <dbReference type="ChEBI" id="CHEBI:58516"/>
        <dbReference type="EC" id="2.3.1.157"/>
    </reaction>
</comment>
<evidence type="ECO:0000256" key="13">
    <source>
        <dbReference type="ARBA" id="ARBA00048493"/>
    </source>
</evidence>
<evidence type="ECO:0000256" key="5">
    <source>
        <dbReference type="ARBA" id="ARBA00012225"/>
    </source>
</evidence>
<comment type="similarity">
    <text evidence="4">In the N-terminal section; belongs to the N-acetylglucosamine-1-phosphate uridyltransferase family.</text>
</comment>
<dbReference type="InterPro" id="IPR005835">
    <property type="entry name" value="NTP_transferase_dom"/>
</dbReference>
<dbReference type="InterPro" id="IPR056729">
    <property type="entry name" value="GMPPB_C"/>
</dbReference>
<protein>
    <recommendedName>
        <fullName evidence="7">Bifunctional protein GlmU</fullName>
        <ecNumber evidence="5">2.3.1.157</ecNumber>
        <ecNumber evidence="6">2.7.7.23</ecNumber>
    </recommendedName>
</protein>
<dbReference type="Pfam" id="PF00483">
    <property type="entry name" value="NTP_transferase"/>
    <property type="match status" value="1"/>
</dbReference>
<reference evidence="16 17" key="1">
    <citation type="journal article" date="2019" name="Int. J. Syst. Evol. Microbiol.">
        <title>The Global Catalogue of Microorganisms (GCM) 10K type strain sequencing project: providing services to taxonomists for standard genome sequencing and annotation.</title>
        <authorList>
            <consortium name="The Broad Institute Genomics Platform"/>
            <consortium name="The Broad Institute Genome Sequencing Center for Infectious Disease"/>
            <person name="Wu L."/>
            <person name="Ma J."/>
        </authorList>
    </citation>
    <scope>NUCLEOTIDE SEQUENCE [LARGE SCALE GENOMIC DNA]</scope>
    <source>
        <strain evidence="16 17">CGMCC 1.12121</strain>
    </source>
</reference>
<dbReference type="Gene3D" id="3.90.550.10">
    <property type="entry name" value="Spore Coat Polysaccharide Biosynthesis Protein SpsA, Chain A"/>
    <property type="match status" value="1"/>
</dbReference>
<comment type="pathway">
    <text evidence="2">Nucleotide-sugar biosynthesis; UDP-N-acetyl-alpha-D-glucosamine biosynthesis; UDP-N-acetyl-alpha-D-glucosamine from N-acetyl-alpha-D-glucosamine 1-phosphate: step 1/1.</text>
</comment>
<dbReference type="CDD" id="cd05636">
    <property type="entry name" value="LbH_G1P_TT_C_like"/>
    <property type="match status" value="1"/>
</dbReference>
<keyword evidence="9 16" id="KW-0548">Nucleotidyltransferase</keyword>
<comment type="pathway">
    <text evidence="1">Nucleotide-sugar biosynthesis; UDP-N-acetyl-alpha-D-glucosamine biosynthesis; N-acetyl-alpha-D-glucosamine 1-phosphate from alpha-D-glucosamine 6-phosphate (route II): step 2/2.</text>
</comment>
<sequence length="403" mass="42377">MYGVVLAAGQGTRMRPLTDHRPKPLLPAAGRPLVEHVFDACVDVVDEFVVVIGYRGADVIDRLGDAYRGTPISYVEQADPAGTAHAIEQAREVVDDRFIVLNGDVLVDPELPASLATAEGHAIATTPVEDPRSYGVVSVDSVGSLSAIVEKPSDPPTNLANVGCYAFEPEVFEYIDGTEKSERGEYEITDTLDLLLSAGRDISVVEYEGRWLDVGRPWELLRANELLLAEVDGDVRGTVAEGAQLGGDVVVEEGATVRDGVHVEGPAVIMSGAEVGPNAYVRGATVVGPSAHVGHGVEVKNSILMSDAAVPHLSYVGDSILGRDVNLGAGTKVANLRHDDASVEMTVKGERVDTGRRKLGVVLGDGVKTGINVSLNAGVKVASGAGIRPGETVLRDVPGQEEQ</sequence>
<evidence type="ECO:0000259" key="15">
    <source>
        <dbReference type="Pfam" id="PF25087"/>
    </source>
</evidence>
<evidence type="ECO:0000313" key="16">
    <source>
        <dbReference type="EMBL" id="MFD1598351.1"/>
    </source>
</evidence>
<dbReference type="EC" id="2.3.1.157" evidence="5"/>
<evidence type="ECO:0000256" key="8">
    <source>
        <dbReference type="ARBA" id="ARBA00022679"/>
    </source>
</evidence>
<dbReference type="AlphaFoldDB" id="A0ABD6CJU6"/>
<dbReference type="Gene3D" id="2.160.10.10">
    <property type="entry name" value="Hexapeptide repeat proteins"/>
    <property type="match status" value="1"/>
</dbReference>
<keyword evidence="10" id="KW-0511">Multifunctional enzyme</keyword>
<comment type="catalytic activity">
    <reaction evidence="13">
        <text>N-acetyl-alpha-D-glucosamine 1-phosphate + UTP + H(+) = UDP-N-acetyl-alpha-D-glucosamine + diphosphate</text>
        <dbReference type="Rhea" id="RHEA:13509"/>
        <dbReference type="ChEBI" id="CHEBI:15378"/>
        <dbReference type="ChEBI" id="CHEBI:33019"/>
        <dbReference type="ChEBI" id="CHEBI:46398"/>
        <dbReference type="ChEBI" id="CHEBI:57705"/>
        <dbReference type="ChEBI" id="CHEBI:57776"/>
        <dbReference type="EC" id="2.7.7.23"/>
    </reaction>
</comment>
<dbReference type="InterPro" id="IPR029044">
    <property type="entry name" value="Nucleotide-diphossugar_trans"/>
</dbReference>
<comment type="caution">
    <text evidence="16">The sequence shown here is derived from an EMBL/GenBank/DDBJ whole genome shotgun (WGS) entry which is preliminary data.</text>
</comment>
<keyword evidence="8 16" id="KW-0808">Transferase</keyword>
<feature type="domain" description="Nucleotidyl transferase" evidence="14">
    <location>
        <begin position="3"/>
        <end position="228"/>
    </location>
</feature>
<keyword evidence="17" id="KW-1185">Reference proteome</keyword>
<name>A0ABD6CJU6_9EURY</name>
<dbReference type="RefSeq" id="WP_256422610.1">
    <property type="nucleotide sequence ID" value="NZ_JANHDI010000013.1"/>
</dbReference>
<gene>
    <name evidence="16" type="primary">glmU</name>
    <name evidence="16" type="ORF">ACFSBX_05220</name>
</gene>
<evidence type="ECO:0000256" key="3">
    <source>
        <dbReference type="ARBA" id="ARBA00007707"/>
    </source>
</evidence>
<dbReference type="Pfam" id="PF25087">
    <property type="entry name" value="GMPPB_C"/>
    <property type="match status" value="1"/>
</dbReference>
<dbReference type="EMBL" id="JBHUDK010000004">
    <property type="protein sequence ID" value="MFD1598351.1"/>
    <property type="molecule type" value="Genomic_DNA"/>
</dbReference>
<dbReference type="CDD" id="cd04181">
    <property type="entry name" value="NTP_transferase"/>
    <property type="match status" value="1"/>
</dbReference>
<evidence type="ECO:0000256" key="4">
    <source>
        <dbReference type="ARBA" id="ARBA00007947"/>
    </source>
</evidence>
<dbReference type="InterPro" id="IPR011004">
    <property type="entry name" value="Trimer_LpxA-like_sf"/>
</dbReference>
<dbReference type="NCBIfam" id="TIGR03992">
    <property type="entry name" value="Arch_glmU"/>
    <property type="match status" value="1"/>
</dbReference>
<evidence type="ECO:0000256" key="2">
    <source>
        <dbReference type="ARBA" id="ARBA00005208"/>
    </source>
</evidence>
<keyword evidence="11 16" id="KW-0012">Acyltransferase</keyword>
<organism evidence="16 17">
    <name type="scientific">Halobellus rarus</name>
    <dbReference type="NCBI Taxonomy" id="1126237"/>
    <lineage>
        <taxon>Archaea</taxon>
        <taxon>Methanobacteriati</taxon>
        <taxon>Methanobacteriota</taxon>
        <taxon>Stenosarchaea group</taxon>
        <taxon>Halobacteria</taxon>
        <taxon>Halobacteriales</taxon>
        <taxon>Haloferacaceae</taxon>
        <taxon>Halobellus</taxon>
    </lineage>
</organism>
<evidence type="ECO:0000256" key="1">
    <source>
        <dbReference type="ARBA" id="ARBA00005166"/>
    </source>
</evidence>
<evidence type="ECO:0000256" key="10">
    <source>
        <dbReference type="ARBA" id="ARBA00023268"/>
    </source>
</evidence>
<dbReference type="InterPro" id="IPR023915">
    <property type="entry name" value="Bifunctiontional_GlmU_arc-type"/>
</dbReference>